<evidence type="ECO:0000256" key="2">
    <source>
        <dbReference type="ARBA" id="ARBA00022801"/>
    </source>
</evidence>
<protein>
    <submittedName>
        <fullName evidence="6">Alpha/beta-hydrolase</fullName>
    </submittedName>
</protein>
<dbReference type="STRING" id="139420.A0A371DBY7"/>
<feature type="transmembrane region" description="Helical" evidence="4">
    <location>
        <begin position="18"/>
        <end position="39"/>
    </location>
</feature>
<dbReference type="InterPro" id="IPR013094">
    <property type="entry name" value="AB_hydrolase_3"/>
</dbReference>
<keyword evidence="4" id="KW-1133">Transmembrane helix</keyword>
<keyword evidence="7" id="KW-1185">Reference proteome</keyword>
<dbReference type="Gene3D" id="3.40.50.1820">
    <property type="entry name" value="alpha/beta hydrolase"/>
    <property type="match status" value="1"/>
</dbReference>
<dbReference type="Pfam" id="PF07859">
    <property type="entry name" value="Abhydrolase_3"/>
    <property type="match status" value="1"/>
</dbReference>
<evidence type="ECO:0000256" key="4">
    <source>
        <dbReference type="SAM" id="Phobius"/>
    </source>
</evidence>
<dbReference type="OrthoDB" id="2152029at2759"/>
<evidence type="ECO:0000313" key="7">
    <source>
        <dbReference type="Proteomes" id="UP000256964"/>
    </source>
</evidence>
<keyword evidence="4" id="KW-0472">Membrane</keyword>
<reference evidence="6 7" key="1">
    <citation type="journal article" date="2018" name="Biotechnol. Biofuels">
        <title>Integrative visual omics of the white-rot fungus Polyporus brumalis exposes the biotechnological potential of its oxidative enzymes for delignifying raw plant biomass.</title>
        <authorList>
            <person name="Miyauchi S."/>
            <person name="Rancon A."/>
            <person name="Drula E."/>
            <person name="Hage H."/>
            <person name="Chaduli D."/>
            <person name="Favel A."/>
            <person name="Grisel S."/>
            <person name="Henrissat B."/>
            <person name="Herpoel-Gimbert I."/>
            <person name="Ruiz-Duenas F.J."/>
            <person name="Chevret D."/>
            <person name="Hainaut M."/>
            <person name="Lin J."/>
            <person name="Wang M."/>
            <person name="Pangilinan J."/>
            <person name="Lipzen A."/>
            <person name="Lesage-Meessen L."/>
            <person name="Navarro D."/>
            <person name="Riley R."/>
            <person name="Grigoriev I.V."/>
            <person name="Zhou S."/>
            <person name="Raouche S."/>
            <person name="Rosso M.N."/>
        </authorList>
    </citation>
    <scope>NUCLEOTIDE SEQUENCE [LARGE SCALE GENOMIC DNA]</scope>
    <source>
        <strain evidence="6 7">BRFM 1820</strain>
    </source>
</reference>
<dbReference type="EMBL" id="KZ857401">
    <property type="protein sequence ID" value="RDX50065.1"/>
    <property type="molecule type" value="Genomic_DNA"/>
</dbReference>
<dbReference type="PROSITE" id="PS01174">
    <property type="entry name" value="LIPASE_GDXG_SER"/>
    <property type="match status" value="1"/>
</dbReference>
<organism evidence="6 7">
    <name type="scientific">Lentinus brumalis</name>
    <dbReference type="NCBI Taxonomy" id="2498619"/>
    <lineage>
        <taxon>Eukaryota</taxon>
        <taxon>Fungi</taxon>
        <taxon>Dikarya</taxon>
        <taxon>Basidiomycota</taxon>
        <taxon>Agaricomycotina</taxon>
        <taxon>Agaricomycetes</taxon>
        <taxon>Polyporales</taxon>
        <taxon>Polyporaceae</taxon>
        <taxon>Lentinus</taxon>
    </lineage>
</organism>
<dbReference type="InterPro" id="IPR050300">
    <property type="entry name" value="GDXG_lipolytic_enzyme"/>
</dbReference>
<gene>
    <name evidence="6" type="ORF">OH76DRAFT_479567</name>
</gene>
<sequence>MVEPQPLTIRRQPFKGLYLAYILGSTVFVRLPFWTITYLPRRNRPSPKWSLLRSIIVVAYRSIITKLAVEVGSKTSHDPPESDDELKDAKFVWIDGLTEESDAFCGEVRRAAGVSGVKPSKVGGYWFLKHGAPSPTDMKAKPGEVVAMHIHGGAFHLGSAHPESVTSSLSRGLLEHSSKLERVLAVEYRLSAAHPDPPANPFPAALLDCLAAYRYLVKDLGFDANNITLAGDSAGGNIAFALVRHLVENAIPGLPPPGRLLSCSAWLDLSESRDEPDSSLHRNRRNDILGMGPRYPRAAYLGPLDPEEAKTNRYISPISSHFDGTRGLFKGFPRTYISAGGLETLLDDSTRVAEKLKEDGVEVVLDVEPDSIHDFTVFAWHEPERTQALQRFAKWLDE</sequence>
<dbReference type="SUPFAM" id="SSF53474">
    <property type="entry name" value="alpha/beta-Hydrolases"/>
    <property type="match status" value="1"/>
</dbReference>
<dbReference type="PANTHER" id="PTHR48081:SF8">
    <property type="entry name" value="ALPHA_BETA HYDROLASE FOLD-3 DOMAIN-CONTAINING PROTEIN-RELATED"/>
    <property type="match status" value="1"/>
</dbReference>
<dbReference type="InterPro" id="IPR033140">
    <property type="entry name" value="Lipase_GDXG_put_SER_AS"/>
</dbReference>
<evidence type="ECO:0000256" key="3">
    <source>
        <dbReference type="PROSITE-ProRule" id="PRU10038"/>
    </source>
</evidence>
<name>A0A371DBY7_9APHY</name>
<keyword evidence="4" id="KW-0812">Transmembrane</keyword>
<feature type="active site" evidence="3">
    <location>
        <position position="233"/>
    </location>
</feature>
<dbReference type="InterPro" id="IPR029058">
    <property type="entry name" value="AB_hydrolase_fold"/>
</dbReference>
<dbReference type="AlphaFoldDB" id="A0A371DBY7"/>
<comment type="similarity">
    <text evidence="1">Belongs to the 'GDXG' lipolytic enzyme family.</text>
</comment>
<accession>A0A371DBY7</accession>
<evidence type="ECO:0000256" key="1">
    <source>
        <dbReference type="ARBA" id="ARBA00010515"/>
    </source>
</evidence>
<keyword evidence="2" id="KW-0378">Hydrolase</keyword>
<evidence type="ECO:0000313" key="6">
    <source>
        <dbReference type="EMBL" id="RDX50065.1"/>
    </source>
</evidence>
<dbReference type="PANTHER" id="PTHR48081">
    <property type="entry name" value="AB HYDROLASE SUPERFAMILY PROTEIN C4A8.06C"/>
    <property type="match status" value="1"/>
</dbReference>
<proteinExistence type="inferred from homology"/>
<feature type="domain" description="Alpha/beta hydrolase fold-3" evidence="5">
    <location>
        <begin position="148"/>
        <end position="376"/>
    </location>
</feature>
<evidence type="ECO:0000259" key="5">
    <source>
        <dbReference type="Pfam" id="PF07859"/>
    </source>
</evidence>
<dbReference type="Proteomes" id="UP000256964">
    <property type="component" value="Unassembled WGS sequence"/>
</dbReference>
<dbReference type="GO" id="GO:0016787">
    <property type="term" value="F:hydrolase activity"/>
    <property type="evidence" value="ECO:0007669"/>
    <property type="project" value="UniProtKB-KW"/>
</dbReference>